<dbReference type="PANTHER" id="PTHR46014:SF1">
    <property type="entry name" value="TETRATRICOPEPTIDE REPEAT PROTEIN 1"/>
    <property type="match status" value="1"/>
</dbReference>
<gene>
    <name evidence="2" type="ORF">CERSUDRAFT_42893</name>
</gene>
<protein>
    <recommendedName>
        <fullName evidence="4">TPR-like protein</fullName>
    </recommendedName>
</protein>
<dbReference type="PANTHER" id="PTHR46014">
    <property type="entry name" value="TETRATRICOPEPTIDE REPEAT PROTEIN 1"/>
    <property type="match status" value="1"/>
</dbReference>
<keyword evidence="3" id="KW-1185">Reference proteome</keyword>
<dbReference type="InterPro" id="IPR052769">
    <property type="entry name" value="TPR_domain_protein"/>
</dbReference>
<dbReference type="EMBL" id="KB445791">
    <property type="protein sequence ID" value="EMD42203.1"/>
    <property type="molecule type" value="Genomic_DNA"/>
</dbReference>
<evidence type="ECO:0008006" key="4">
    <source>
        <dbReference type="Google" id="ProtNLM"/>
    </source>
</evidence>
<evidence type="ECO:0000313" key="2">
    <source>
        <dbReference type="EMBL" id="EMD42203.1"/>
    </source>
</evidence>
<dbReference type="Gene3D" id="1.25.40.10">
    <property type="entry name" value="Tetratricopeptide repeat domain"/>
    <property type="match status" value="1"/>
</dbReference>
<evidence type="ECO:0000256" key="1">
    <source>
        <dbReference type="SAM" id="MobiDB-lite"/>
    </source>
</evidence>
<feature type="region of interest" description="Disordered" evidence="1">
    <location>
        <begin position="1"/>
        <end position="20"/>
    </location>
</feature>
<dbReference type="InterPro" id="IPR011990">
    <property type="entry name" value="TPR-like_helical_dom_sf"/>
</dbReference>
<dbReference type="SMART" id="SM00028">
    <property type="entry name" value="TPR"/>
    <property type="match status" value="2"/>
</dbReference>
<accession>M2QYG7</accession>
<dbReference type="Proteomes" id="UP000016930">
    <property type="component" value="Unassembled WGS sequence"/>
</dbReference>
<organism evidence="2 3">
    <name type="scientific">Ceriporiopsis subvermispora (strain B)</name>
    <name type="common">White-rot fungus</name>
    <name type="synonym">Gelatoporia subvermispora</name>
    <dbReference type="NCBI Taxonomy" id="914234"/>
    <lineage>
        <taxon>Eukaryota</taxon>
        <taxon>Fungi</taxon>
        <taxon>Dikarya</taxon>
        <taxon>Basidiomycota</taxon>
        <taxon>Agaricomycotina</taxon>
        <taxon>Agaricomycetes</taxon>
        <taxon>Polyporales</taxon>
        <taxon>Gelatoporiaceae</taxon>
        <taxon>Gelatoporia</taxon>
    </lineage>
</organism>
<dbReference type="STRING" id="914234.M2QYG7"/>
<feature type="non-terminal residue" evidence="2">
    <location>
        <position position="1"/>
    </location>
</feature>
<reference evidence="2 3" key="1">
    <citation type="journal article" date="2012" name="Proc. Natl. Acad. Sci. U.S.A.">
        <title>Comparative genomics of Ceriporiopsis subvermispora and Phanerochaete chrysosporium provide insight into selective ligninolysis.</title>
        <authorList>
            <person name="Fernandez-Fueyo E."/>
            <person name="Ruiz-Duenas F.J."/>
            <person name="Ferreira P."/>
            <person name="Floudas D."/>
            <person name="Hibbett D.S."/>
            <person name="Canessa P."/>
            <person name="Larrondo L.F."/>
            <person name="James T.Y."/>
            <person name="Seelenfreund D."/>
            <person name="Lobos S."/>
            <person name="Polanco R."/>
            <person name="Tello M."/>
            <person name="Honda Y."/>
            <person name="Watanabe T."/>
            <person name="Watanabe T."/>
            <person name="Ryu J.S."/>
            <person name="Kubicek C.P."/>
            <person name="Schmoll M."/>
            <person name="Gaskell J."/>
            <person name="Hammel K.E."/>
            <person name="St John F.J."/>
            <person name="Vanden Wymelenberg A."/>
            <person name="Sabat G."/>
            <person name="Splinter BonDurant S."/>
            <person name="Syed K."/>
            <person name="Yadav J.S."/>
            <person name="Doddapaneni H."/>
            <person name="Subramanian V."/>
            <person name="Lavin J.L."/>
            <person name="Oguiza J.A."/>
            <person name="Perez G."/>
            <person name="Pisabarro A.G."/>
            <person name="Ramirez L."/>
            <person name="Santoyo F."/>
            <person name="Master E."/>
            <person name="Coutinho P.M."/>
            <person name="Henrissat B."/>
            <person name="Lombard V."/>
            <person name="Magnuson J.K."/>
            <person name="Kuees U."/>
            <person name="Hori C."/>
            <person name="Igarashi K."/>
            <person name="Samejima M."/>
            <person name="Held B.W."/>
            <person name="Barry K.W."/>
            <person name="LaButti K.M."/>
            <person name="Lapidus A."/>
            <person name="Lindquist E.A."/>
            <person name="Lucas S.M."/>
            <person name="Riley R."/>
            <person name="Salamov A.A."/>
            <person name="Hoffmeister D."/>
            <person name="Schwenk D."/>
            <person name="Hadar Y."/>
            <person name="Yarden O."/>
            <person name="de Vries R.P."/>
            <person name="Wiebenga A."/>
            <person name="Stenlid J."/>
            <person name="Eastwood D."/>
            <person name="Grigoriev I.V."/>
            <person name="Berka R.M."/>
            <person name="Blanchette R.A."/>
            <person name="Kersten P."/>
            <person name="Martinez A.T."/>
            <person name="Vicuna R."/>
            <person name="Cullen D."/>
        </authorList>
    </citation>
    <scope>NUCLEOTIDE SEQUENCE [LARGE SCALE GENOMIC DNA]</scope>
    <source>
        <strain evidence="2 3">B</strain>
    </source>
</reference>
<name>M2QYG7_CERS8</name>
<dbReference type="HOGENOM" id="CLU_058463_0_0_1"/>
<dbReference type="AlphaFoldDB" id="M2QYG7"/>
<dbReference type="SUPFAM" id="SSF48452">
    <property type="entry name" value="TPR-like"/>
    <property type="match status" value="1"/>
</dbReference>
<feature type="region of interest" description="Disordered" evidence="1">
    <location>
        <begin position="35"/>
        <end position="70"/>
    </location>
</feature>
<evidence type="ECO:0000313" key="3">
    <source>
        <dbReference type="Proteomes" id="UP000016930"/>
    </source>
</evidence>
<dbReference type="OrthoDB" id="1872379at2759"/>
<dbReference type="InterPro" id="IPR019734">
    <property type="entry name" value="TPR_rpt"/>
</dbReference>
<proteinExistence type="predicted"/>
<sequence length="236" mass="26351">EMQRCLSDAERLKSEGNEHFRLKQWEEALSKYKSALGHLPKRKEKQPTPEASKGKGRNADPDDEQDPVPVEPAVNRVRFESVGEPFSETEDKCAKARAILNANIGACYVKIDDHKQAVAACSEALRDDPIYIKALQRRASSNEHINSWSSLSSAQEADYETLLKLLPPDSLEEKKTKRSLQALKPRIEAAQKQETAEMMSKLKGIGNSILGTFGLSTDNFQFVPNAQGGYSMNFVR</sequence>